<dbReference type="STRING" id="599839.J4GRR7"/>
<dbReference type="GeneID" id="24098631"/>
<dbReference type="InterPro" id="IPR001810">
    <property type="entry name" value="F-box_dom"/>
</dbReference>
<feature type="compositionally biased region" description="Basic and acidic residues" evidence="1">
    <location>
        <begin position="399"/>
        <end position="413"/>
    </location>
</feature>
<feature type="domain" description="F-box" evidence="2">
    <location>
        <begin position="245"/>
        <end position="291"/>
    </location>
</feature>
<feature type="compositionally biased region" description="Polar residues" evidence="1">
    <location>
        <begin position="83"/>
        <end position="98"/>
    </location>
</feature>
<feature type="compositionally biased region" description="Basic and acidic residues" evidence="1">
    <location>
        <begin position="12"/>
        <end position="22"/>
    </location>
</feature>
<dbReference type="EMBL" id="HE797125">
    <property type="protein sequence ID" value="CCM03720.1"/>
    <property type="molecule type" value="Genomic_DNA"/>
</dbReference>
<feature type="compositionally biased region" description="Acidic residues" evidence="1">
    <location>
        <begin position="56"/>
        <end position="70"/>
    </location>
</feature>
<dbReference type="SUPFAM" id="SSF81383">
    <property type="entry name" value="F-box domain"/>
    <property type="match status" value="1"/>
</dbReference>
<feature type="compositionally biased region" description="Basic and acidic residues" evidence="1">
    <location>
        <begin position="351"/>
        <end position="384"/>
    </location>
</feature>
<accession>J4GRR7</accession>
<dbReference type="HOGENOM" id="CLU_665701_0_0_1"/>
<dbReference type="OrthoDB" id="6419443at2759"/>
<dbReference type="InterPro" id="IPR036047">
    <property type="entry name" value="F-box-like_dom_sf"/>
</dbReference>
<gene>
    <name evidence="3" type="ORF">FIBRA_05866</name>
</gene>
<protein>
    <recommendedName>
        <fullName evidence="2">F-box domain-containing protein</fullName>
    </recommendedName>
</protein>
<dbReference type="AlphaFoldDB" id="J4GRR7"/>
<keyword evidence="4" id="KW-1185">Reference proteome</keyword>
<name>J4GRR7_9APHY</name>
<organism evidence="3 4">
    <name type="scientific">Fibroporia radiculosa</name>
    <dbReference type="NCBI Taxonomy" id="599839"/>
    <lineage>
        <taxon>Eukaryota</taxon>
        <taxon>Fungi</taxon>
        <taxon>Dikarya</taxon>
        <taxon>Basidiomycota</taxon>
        <taxon>Agaricomycotina</taxon>
        <taxon>Agaricomycetes</taxon>
        <taxon>Polyporales</taxon>
        <taxon>Fibroporiaceae</taxon>
        <taxon>Fibroporia</taxon>
    </lineage>
</organism>
<dbReference type="Gene3D" id="1.20.1280.50">
    <property type="match status" value="1"/>
</dbReference>
<dbReference type="SMART" id="SM00256">
    <property type="entry name" value="FBOX"/>
    <property type="match status" value="1"/>
</dbReference>
<evidence type="ECO:0000256" key="1">
    <source>
        <dbReference type="SAM" id="MobiDB-lite"/>
    </source>
</evidence>
<proteinExistence type="predicted"/>
<evidence type="ECO:0000313" key="3">
    <source>
        <dbReference type="EMBL" id="CCM03720.1"/>
    </source>
</evidence>
<dbReference type="Proteomes" id="UP000006352">
    <property type="component" value="Unassembled WGS sequence"/>
</dbReference>
<evidence type="ECO:0000259" key="2">
    <source>
        <dbReference type="PROSITE" id="PS50181"/>
    </source>
</evidence>
<dbReference type="PROSITE" id="PS50181">
    <property type="entry name" value="FBOX"/>
    <property type="match status" value="1"/>
</dbReference>
<sequence>MQTIRGYAKSRSVCEPKYRGVDLRSPSPEEDPRDFWVYEPRRKGLGPPLPRIDAQDAYDSDDYLESDEDSDSVHSEYVDSEYDSSGSEASEPDQSGSDASEDTPPENTWDEQEEDVFERGDLVWISMQGKWYHGKVLKQVHSSKRPNCIMYTVFFRGNLKANLAPIDGTIKHDTPKVRRWFHSGRTTPHGDRDSDDELVGVVSMPGTPASRSRPTSRPSSPGPGGAARHARRHLQLSSTIQSARTDPLKVFPTEVSQRIFSRLSIRDLARCTRVSRKWNKSQTLNYVWFQYYRKENFHDESLPPGKWTKRESKQNWRIMHLQTIANRSQELGPIYHSYSGRSTPGGSGHQTPRELRDEKWRQEAEGETKLSKNEMREMYKELGGRKTKSKMKVGAPGGQRDKGGWTEHGSEGL</sequence>
<dbReference type="Pfam" id="PF12937">
    <property type="entry name" value="F-box-like"/>
    <property type="match status" value="1"/>
</dbReference>
<evidence type="ECO:0000313" key="4">
    <source>
        <dbReference type="Proteomes" id="UP000006352"/>
    </source>
</evidence>
<feature type="compositionally biased region" description="Acidic residues" evidence="1">
    <location>
        <begin position="99"/>
        <end position="114"/>
    </location>
</feature>
<feature type="region of interest" description="Disordered" evidence="1">
    <location>
        <begin position="338"/>
        <end position="413"/>
    </location>
</feature>
<feature type="compositionally biased region" description="Basic and acidic residues" evidence="1">
    <location>
        <begin position="33"/>
        <end position="42"/>
    </location>
</feature>
<feature type="region of interest" description="Disordered" evidence="1">
    <location>
        <begin position="1"/>
        <end position="114"/>
    </location>
</feature>
<dbReference type="InParanoid" id="J4GRR7"/>
<feature type="region of interest" description="Disordered" evidence="1">
    <location>
        <begin position="181"/>
        <end position="232"/>
    </location>
</feature>
<reference evidence="3 4" key="1">
    <citation type="journal article" date="2012" name="Appl. Environ. Microbiol.">
        <title>Short-read sequencing for genomic analysis of the brown rot fungus Fibroporia radiculosa.</title>
        <authorList>
            <person name="Tang J.D."/>
            <person name="Perkins A.D."/>
            <person name="Sonstegard T.S."/>
            <person name="Schroeder S.G."/>
            <person name="Burgess S.C."/>
            <person name="Diehl S.V."/>
        </authorList>
    </citation>
    <scope>NUCLEOTIDE SEQUENCE [LARGE SCALE GENOMIC DNA]</scope>
    <source>
        <strain evidence="3 4">TFFH 294</strain>
    </source>
</reference>
<feature type="compositionally biased region" description="Low complexity" evidence="1">
    <location>
        <begin position="205"/>
        <end position="219"/>
    </location>
</feature>
<dbReference type="RefSeq" id="XP_012183003.1">
    <property type="nucleotide sequence ID" value="XM_012327613.1"/>
</dbReference>